<dbReference type="Proteomes" id="UP000233618">
    <property type="component" value="Unassembled WGS sequence"/>
</dbReference>
<keyword evidence="1" id="KW-0472">Membrane</keyword>
<gene>
    <name evidence="2" type="ORF">BZG01_07270</name>
</gene>
<accession>A0A2N3IB60</accession>
<keyword evidence="1" id="KW-0812">Transmembrane</keyword>
<feature type="transmembrane region" description="Helical" evidence="1">
    <location>
        <begin position="23"/>
        <end position="44"/>
    </location>
</feature>
<keyword evidence="3" id="KW-1185">Reference proteome</keyword>
<comment type="caution">
    <text evidence="2">The sequence shown here is derived from an EMBL/GenBank/DDBJ whole genome shotgun (WGS) entry which is preliminary data.</text>
</comment>
<protein>
    <submittedName>
        <fullName evidence="2">Uncharacterized protein</fullName>
    </submittedName>
</protein>
<keyword evidence="1" id="KW-1133">Transmembrane helix</keyword>
<evidence type="ECO:0000313" key="3">
    <source>
        <dbReference type="Proteomes" id="UP000233618"/>
    </source>
</evidence>
<dbReference type="AlphaFoldDB" id="A0A2N3IB60"/>
<evidence type="ECO:0000256" key="1">
    <source>
        <dbReference type="SAM" id="Phobius"/>
    </source>
</evidence>
<name>A0A2N3IB60_9BACT</name>
<sequence>MFATIPKKRGNCFIRKNRLVSHYFRAVCYVFFDFPSYLLVWCSFNRKNKINAIFFILPKGACLLDFLQKYDIIVGVDLKKLVLKLILFNYYFLT</sequence>
<dbReference type="EMBL" id="MVDE01000008">
    <property type="protein sequence ID" value="PKQ67529.1"/>
    <property type="molecule type" value="Genomic_DNA"/>
</dbReference>
<reference evidence="2 3" key="1">
    <citation type="journal article" date="2017" name="Front. Microbiol.">
        <title>Labilibaculum manganireducens gen. nov., sp. nov. and Labilibaculum filiforme sp. nov., Novel Bacteroidetes Isolated from Subsurface Sediments of the Baltic Sea.</title>
        <authorList>
            <person name="Vandieken V."/>
            <person name="Marshall I.P."/>
            <person name="Niemann H."/>
            <person name="Engelen B."/>
            <person name="Cypionka H."/>
        </authorList>
    </citation>
    <scope>NUCLEOTIDE SEQUENCE [LARGE SCALE GENOMIC DNA]</scope>
    <source>
        <strain evidence="2 3">59.10-2M</strain>
    </source>
</reference>
<evidence type="ECO:0000313" key="2">
    <source>
        <dbReference type="EMBL" id="PKQ67529.1"/>
    </source>
</evidence>
<proteinExistence type="predicted"/>
<organism evidence="2 3">
    <name type="scientific">Labilibaculum manganireducens</name>
    <dbReference type="NCBI Taxonomy" id="1940525"/>
    <lineage>
        <taxon>Bacteria</taxon>
        <taxon>Pseudomonadati</taxon>
        <taxon>Bacteroidota</taxon>
        <taxon>Bacteroidia</taxon>
        <taxon>Marinilabiliales</taxon>
        <taxon>Marinifilaceae</taxon>
        <taxon>Labilibaculum</taxon>
    </lineage>
</organism>